<proteinExistence type="predicted"/>
<dbReference type="Proteomes" id="UP000290288">
    <property type="component" value="Unassembled WGS sequence"/>
</dbReference>
<gene>
    <name evidence="2" type="ORF">EST38_g3330</name>
</gene>
<keyword evidence="3" id="KW-1185">Reference proteome</keyword>
<protein>
    <recommendedName>
        <fullName evidence="1">Fe2OG dioxygenase domain-containing protein</fullName>
    </recommendedName>
</protein>
<evidence type="ECO:0000313" key="3">
    <source>
        <dbReference type="Proteomes" id="UP000290288"/>
    </source>
</evidence>
<evidence type="ECO:0000259" key="1">
    <source>
        <dbReference type="PROSITE" id="PS51471"/>
    </source>
</evidence>
<dbReference type="PANTHER" id="PTHR33099">
    <property type="entry name" value="FE2OG DIOXYGENASE DOMAIN-CONTAINING PROTEIN"/>
    <property type="match status" value="1"/>
</dbReference>
<dbReference type="Gene3D" id="2.60.120.620">
    <property type="entry name" value="q2cbj1_9rhob like domain"/>
    <property type="match status" value="1"/>
</dbReference>
<dbReference type="PANTHER" id="PTHR33099:SF7">
    <property type="entry name" value="MYND-TYPE DOMAIN-CONTAINING PROTEIN"/>
    <property type="match status" value="1"/>
</dbReference>
<name>A0A4Q2DQN7_9AGAR</name>
<accession>A0A4Q2DQN7</accession>
<dbReference type="EMBL" id="SDEE01000069">
    <property type="protein sequence ID" value="RXW22517.1"/>
    <property type="molecule type" value="Genomic_DNA"/>
</dbReference>
<dbReference type="InterPro" id="IPR005123">
    <property type="entry name" value="Oxoglu/Fe-dep_dioxygenase_dom"/>
</dbReference>
<dbReference type="AlphaFoldDB" id="A0A4Q2DQN7"/>
<organism evidence="2 3">
    <name type="scientific">Candolleomyces aberdarensis</name>
    <dbReference type="NCBI Taxonomy" id="2316362"/>
    <lineage>
        <taxon>Eukaryota</taxon>
        <taxon>Fungi</taxon>
        <taxon>Dikarya</taxon>
        <taxon>Basidiomycota</taxon>
        <taxon>Agaricomycotina</taxon>
        <taxon>Agaricomycetes</taxon>
        <taxon>Agaricomycetidae</taxon>
        <taxon>Agaricales</taxon>
        <taxon>Agaricineae</taxon>
        <taxon>Psathyrellaceae</taxon>
        <taxon>Candolleomyces</taxon>
    </lineage>
</organism>
<dbReference type="PROSITE" id="PS51471">
    <property type="entry name" value="FE2OG_OXY"/>
    <property type="match status" value="1"/>
</dbReference>
<dbReference type="InterPro" id="IPR044862">
    <property type="entry name" value="Pro_4_hyd_alph_FE2OG_OXY"/>
</dbReference>
<sequence length="800" mass="90472">MVTNVLQSAAHLKAEDNFKKVYEPLNPLSETLSAHMGIKNRKIWFIVCDVDAGIESEPQTLPDNLVDAFEQALLKKPDLDKNFYCNFTAAGAPNPGLSIEGIGPIGLPLTDRDANLIISVASQAPFGKGEQTLIQRSVRDTWEIDPTKLTFRNPEWMPYVDKLASTTIWKGLDVAPYTSRPRCEFYKLLLYQTGFHFLPHQDTSKSDGMFATVIIVLPSSFEGGEVHLSHAGKNAVIDLSQVSEFKSSVLAWYTDVIHEVKPVKSGYRLALSYNLIQTSPNAPIPFLPDMQGMIQDVRRVLRKWKDGKFEPINFENSSFETRRKWAPVIAYILSHKYSERDLKSGAPSLKGSDAQLVGQLLPIAKDMGFTVCVGKLTYTRQGRWMFDADESVPEYDEEDGPDIVRYDMESYEITHLKCLSHDVELDFTELEITEDVLVPKEPFINRRPNEVEWDIFTGNEGGDVQHSIAKTASPFNFFLYLARDLRRLQENQNRPPSSVIAESSSRSSADHKFEELVHSCVMTALQCCEESGSRSDACQFVELCIAWNARDLCRYGLAAFARMEDPARMPRRLRNFYTGFVPALKEKIFRQGLRWTSELFGSFFRTLISAYLVQVLGSKESPPKLPPMPPIGCGCEDCNNLDAFMNDNRPTYHYRHYDKWKKHLKKRITSDRDICLDFSTLSEKGALQIRLTKYSQLLDETNTWDERQAVTKEVLEGFGDTGEVAEIMGDRYDDVLRAVEGQQPFVGLDDEGLGGIFSVDAIQADMQVDETQQPVYQTAVGSTQDLPMLAGVKRKELHSE</sequence>
<reference evidence="2 3" key="1">
    <citation type="submission" date="2019-01" db="EMBL/GenBank/DDBJ databases">
        <title>Draft genome sequence of Psathyrella aberdarensis IHI B618.</title>
        <authorList>
            <person name="Buettner E."/>
            <person name="Kellner H."/>
        </authorList>
    </citation>
    <scope>NUCLEOTIDE SEQUENCE [LARGE SCALE GENOMIC DNA]</scope>
    <source>
        <strain evidence="2 3">IHI B618</strain>
    </source>
</reference>
<evidence type="ECO:0000313" key="2">
    <source>
        <dbReference type="EMBL" id="RXW22517.1"/>
    </source>
</evidence>
<dbReference type="Pfam" id="PF13640">
    <property type="entry name" value="2OG-FeII_Oxy_3"/>
    <property type="match status" value="1"/>
</dbReference>
<comment type="caution">
    <text evidence="2">The sequence shown here is derived from an EMBL/GenBank/DDBJ whole genome shotgun (WGS) entry which is preliminary data.</text>
</comment>
<dbReference type="OrthoDB" id="3266192at2759"/>
<feature type="domain" description="Fe2OG dioxygenase" evidence="1">
    <location>
        <begin position="177"/>
        <end position="279"/>
    </location>
</feature>